<feature type="chain" id="PRO_5004888796" description="Fam-a protein" evidence="1">
    <location>
        <begin position="26"/>
        <end position="268"/>
    </location>
</feature>
<sequence>MNKFYIQIVFFFLNISLYVNNEILATEIVPEEDTAPEPKNRYPTSEEIYEKNKHLLCTDPKETSEATEVMNEAVKYLKCYATNDDDYELCQNQYSSRMVLYKTKHDQTKVKKFHYEVYDSDEYNEVINKLWDPDHANFPNAISVERKITRVYNPNLVMIQQRYKNRRFGRQIYFYALATKVQISEDTTIIVMASGNINDHNPSSKEYKNTIVESANLFKTDIDSEDDIRKGKLKKAFVNIAGHFIQKGQWRVDITNVESVRDLQILIA</sequence>
<dbReference type="InterPro" id="IPR006486">
    <property type="entry name" value="PYST_A"/>
</dbReference>
<proteinExistence type="predicted"/>
<dbReference type="NCBIfam" id="TIGR01599">
    <property type="entry name" value="PYST-A"/>
    <property type="match status" value="1"/>
</dbReference>
<reference evidence="2 3" key="1">
    <citation type="submission" date="2013-02" db="EMBL/GenBank/DDBJ databases">
        <title>The Genome Sequence of Plasmodium vinckei petteri CR.</title>
        <authorList>
            <consortium name="The Broad Institute Genome Sequencing Platform"/>
            <consortium name="The Broad Institute Genome Sequencing Center for Infectious Disease"/>
            <person name="Neafsey D."/>
            <person name="Cheeseman I."/>
            <person name="Volkman S."/>
            <person name="Adams J."/>
            <person name="Walker B."/>
            <person name="Young S.K."/>
            <person name="Zeng Q."/>
            <person name="Gargeya S."/>
            <person name="Fitzgerald M."/>
            <person name="Haas B."/>
            <person name="Abouelleil A."/>
            <person name="Alvarado L."/>
            <person name="Arachchi H.M."/>
            <person name="Berlin A.M."/>
            <person name="Chapman S.B."/>
            <person name="Dewar J."/>
            <person name="Goldberg J."/>
            <person name="Griggs A."/>
            <person name="Gujja S."/>
            <person name="Hansen M."/>
            <person name="Howarth C."/>
            <person name="Imamovic A."/>
            <person name="Larimer J."/>
            <person name="McCowan C."/>
            <person name="Murphy C."/>
            <person name="Neiman D."/>
            <person name="Pearson M."/>
            <person name="Priest M."/>
            <person name="Roberts A."/>
            <person name="Saif S."/>
            <person name="Shea T."/>
            <person name="Sisk P."/>
            <person name="Sykes S."/>
            <person name="Wortman J."/>
            <person name="Nusbaum C."/>
            <person name="Birren B."/>
        </authorList>
    </citation>
    <scope>NUCLEOTIDE SEQUENCE [LARGE SCALE GENOMIC DNA]</scope>
    <source>
        <strain evidence="2 3">CR</strain>
    </source>
</reference>
<keyword evidence="1" id="KW-0732">Signal</keyword>
<dbReference type="AlphaFoldDB" id="W7AWN6"/>
<accession>W7AWN6</accession>
<evidence type="ECO:0008006" key="4">
    <source>
        <dbReference type="Google" id="ProtNLM"/>
    </source>
</evidence>
<name>W7AWN6_PLAVN</name>
<dbReference type="Proteomes" id="UP000030659">
    <property type="component" value="Unassembled WGS sequence"/>
</dbReference>
<protein>
    <recommendedName>
        <fullName evidence="4">Fam-a protein</fullName>
    </recommendedName>
</protein>
<evidence type="ECO:0000313" key="3">
    <source>
        <dbReference type="Proteomes" id="UP000030659"/>
    </source>
</evidence>
<dbReference type="EMBL" id="KI965409">
    <property type="protein sequence ID" value="EUD69826.1"/>
    <property type="molecule type" value="Genomic_DNA"/>
</dbReference>
<gene>
    <name evidence="2" type="ORF">YYG_04888</name>
</gene>
<evidence type="ECO:0000313" key="2">
    <source>
        <dbReference type="EMBL" id="EUD69826.1"/>
    </source>
</evidence>
<feature type="signal peptide" evidence="1">
    <location>
        <begin position="1"/>
        <end position="25"/>
    </location>
</feature>
<organism evidence="2 3">
    <name type="scientific">Plasmodium vinckei petteri</name>
    <dbReference type="NCBI Taxonomy" id="138298"/>
    <lineage>
        <taxon>Eukaryota</taxon>
        <taxon>Sar</taxon>
        <taxon>Alveolata</taxon>
        <taxon>Apicomplexa</taxon>
        <taxon>Aconoidasida</taxon>
        <taxon>Haemosporida</taxon>
        <taxon>Plasmodiidae</taxon>
        <taxon>Plasmodium</taxon>
        <taxon>Plasmodium (Vinckeia)</taxon>
    </lineage>
</organism>
<evidence type="ECO:0000256" key="1">
    <source>
        <dbReference type="SAM" id="SignalP"/>
    </source>
</evidence>
<dbReference type="SUPFAM" id="SSF55961">
    <property type="entry name" value="Bet v1-like"/>
    <property type="match status" value="1"/>
</dbReference>